<dbReference type="InterPro" id="IPR051446">
    <property type="entry name" value="HTH_trans_reg/aminotransferase"/>
</dbReference>
<dbReference type="InterPro" id="IPR015422">
    <property type="entry name" value="PyrdxlP-dep_Trfase_small"/>
</dbReference>
<keyword evidence="2" id="KW-0663">Pyridoxal phosphate</keyword>
<proteinExistence type="inferred from homology"/>
<dbReference type="Proteomes" id="UP000438182">
    <property type="component" value="Unassembled WGS sequence"/>
</dbReference>
<evidence type="ECO:0000313" key="7">
    <source>
        <dbReference type="EMBL" id="MWB99721.1"/>
    </source>
</evidence>
<keyword evidence="8" id="KW-1185">Reference proteome</keyword>
<evidence type="ECO:0000259" key="6">
    <source>
        <dbReference type="PROSITE" id="PS50949"/>
    </source>
</evidence>
<dbReference type="Pfam" id="PF00155">
    <property type="entry name" value="Aminotran_1_2"/>
    <property type="match status" value="1"/>
</dbReference>
<dbReference type="InterPro" id="IPR036388">
    <property type="entry name" value="WH-like_DNA-bd_sf"/>
</dbReference>
<dbReference type="SMART" id="SM00345">
    <property type="entry name" value="HTH_GNTR"/>
    <property type="match status" value="1"/>
</dbReference>
<dbReference type="AlphaFoldDB" id="A0A6I4P008"/>
<dbReference type="GO" id="GO:0030170">
    <property type="term" value="F:pyridoxal phosphate binding"/>
    <property type="evidence" value="ECO:0007669"/>
    <property type="project" value="InterPro"/>
</dbReference>
<organism evidence="7 8">
    <name type="scientific">Agromyces seonyuensis</name>
    <dbReference type="NCBI Taxonomy" id="2662446"/>
    <lineage>
        <taxon>Bacteria</taxon>
        <taxon>Bacillati</taxon>
        <taxon>Actinomycetota</taxon>
        <taxon>Actinomycetes</taxon>
        <taxon>Micrococcales</taxon>
        <taxon>Microbacteriaceae</taxon>
        <taxon>Agromyces</taxon>
    </lineage>
</organism>
<comment type="caution">
    <text evidence="7">The sequence shown here is derived from an EMBL/GenBank/DDBJ whole genome shotgun (WGS) entry which is preliminary data.</text>
</comment>
<sequence length="475" mass="50515">MGPDLPTRPKDRITVERDLTLEITGRTAADIAADVRALIERGALRPGDPLPPVRSLADALGVNRNTAVAAYRQLAQAGVVIARGRGGTSVADHAAVAQEGFATDSVLRDVATGNPDPDRIPNPAIALASVAGRPVLYGEPVIDPGLERWAGDWMRGDLAPADVRLTVTSGAADAVERLLAQSLVRDDAVALEDPCFLTSIHTVRVGGYRPVPVPVDDEGMTVAGLRAALEQGVRALVCTPRAQNPTGASLTARRAAELRGVLQEHPYVLVIEDDHFSMLSRRPFHSLIGPEHRRWALVRSVSKFLGPDMCLAVTASDPDTAERLAMRLSPGTTWVSHLLQRLVLALVTDEEVARGIEAAGAHYAERNRAFAARLTALGVPAEHGDGLNLWVALPVPARDVSEQLMRRGWLARAGDAFVLADAPAARRLRLTVHDLADADAERLAADIAAAVRAAGGRLETPLATEAARGSGMIER</sequence>
<dbReference type="InterPro" id="IPR036390">
    <property type="entry name" value="WH_DNA-bd_sf"/>
</dbReference>
<dbReference type="Gene3D" id="1.10.10.10">
    <property type="entry name" value="Winged helix-like DNA-binding domain superfamily/Winged helix DNA-binding domain"/>
    <property type="match status" value="1"/>
</dbReference>
<dbReference type="InterPro" id="IPR004839">
    <property type="entry name" value="Aminotransferase_I/II_large"/>
</dbReference>
<dbReference type="Pfam" id="PF00392">
    <property type="entry name" value="GntR"/>
    <property type="match status" value="1"/>
</dbReference>
<dbReference type="Gene3D" id="3.40.640.10">
    <property type="entry name" value="Type I PLP-dependent aspartate aminotransferase-like (Major domain)"/>
    <property type="match status" value="1"/>
</dbReference>
<keyword evidence="7" id="KW-0808">Transferase</keyword>
<reference evidence="7 8" key="1">
    <citation type="submission" date="2019-12" db="EMBL/GenBank/DDBJ databases">
        <authorList>
            <person name="Kim Y.S."/>
        </authorList>
    </citation>
    <scope>NUCLEOTIDE SEQUENCE [LARGE SCALE GENOMIC DNA]</scope>
    <source>
        <strain evidence="7 8">MMS17-SY077</strain>
    </source>
</reference>
<dbReference type="CDD" id="cd07377">
    <property type="entry name" value="WHTH_GntR"/>
    <property type="match status" value="1"/>
</dbReference>
<name>A0A6I4P008_9MICO</name>
<accession>A0A6I4P008</accession>
<dbReference type="PANTHER" id="PTHR46577:SF1">
    <property type="entry name" value="HTH-TYPE TRANSCRIPTIONAL REGULATORY PROTEIN GABR"/>
    <property type="match status" value="1"/>
</dbReference>
<keyword evidence="5" id="KW-0804">Transcription</keyword>
<dbReference type="GO" id="GO:0003700">
    <property type="term" value="F:DNA-binding transcription factor activity"/>
    <property type="evidence" value="ECO:0007669"/>
    <property type="project" value="InterPro"/>
</dbReference>
<dbReference type="PROSITE" id="PS50949">
    <property type="entry name" value="HTH_GNTR"/>
    <property type="match status" value="1"/>
</dbReference>
<dbReference type="Gene3D" id="3.90.1150.10">
    <property type="entry name" value="Aspartate Aminotransferase, domain 1"/>
    <property type="match status" value="1"/>
</dbReference>
<evidence type="ECO:0000256" key="1">
    <source>
        <dbReference type="ARBA" id="ARBA00005384"/>
    </source>
</evidence>
<evidence type="ECO:0000313" key="8">
    <source>
        <dbReference type="Proteomes" id="UP000438182"/>
    </source>
</evidence>
<dbReference type="InterPro" id="IPR015421">
    <property type="entry name" value="PyrdxlP-dep_Trfase_major"/>
</dbReference>
<keyword evidence="3" id="KW-0805">Transcription regulation</keyword>
<keyword evidence="4" id="KW-0238">DNA-binding</keyword>
<dbReference type="CDD" id="cd00609">
    <property type="entry name" value="AAT_like"/>
    <property type="match status" value="1"/>
</dbReference>
<gene>
    <name evidence="7" type="ORF">GB864_14310</name>
</gene>
<evidence type="ECO:0000256" key="3">
    <source>
        <dbReference type="ARBA" id="ARBA00023015"/>
    </source>
</evidence>
<keyword evidence="7" id="KW-0032">Aminotransferase</keyword>
<dbReference type="PANTHER" id="PTHR46577">
    <property type="entry name" value="HTH-TYPE TRANSCRIPTIONAL REGULATORY PROTEIN GABR"/>
    <property type="match status" value="1"/>
</dbReference>
<dbReference type="InterPro" id="IPR015424">
    <property type="entry name" value="PyrdxlP-dep_Trfase"/>
</dbReference>
<dbReference type="InterPro" id="IPR000524">
    <property type="entry name" value="Tscrpt_reg_HTH_GntR"/>
</dbReference>
<evidence type="ECO:0000256" key="2">
    <source>
        <dbReference type="ARBA" id="ARBA00022898"/>
    </source>
</evidence>
<dbReference type="GO" id="GO:0008483">
    <property type="term" value="F:transaminase activity"/>
    <property type="evidence" value="ECO:0007669"/>
    <property type="project" value="UniProtKB-KW"/>
</dbReference>
<feature type="domain" description="HTH gntR-type" evidence="6">
    <location>
        <begin position="25"/>
        <end position="93"/>
    </location>
</feature>
<protein>
    <submittedName>
        <fullName evidence="7">Aminotransferase class I/II-fold pyridoxal phosphate-dependent enzyme</fullName>
    </submittedName>
</protein>
<dbReference type="SUPFAM" id="SSF46785">
    <property type="entry name" value="Winged helix' DNA-binding domain"/>
    <property type="match status" value="1"/>
</dbReference>
<evidence type="ECO:0000256" key="4">
    <source>
        <dbReference type="ARBA" id="ARBA00023125"/>
    </source>
</evidence>
<dbReference type="EMBL" id="WSTA01000075">
    <property type="protein sequence ID" value="MWB99721.1"/>
    <property type="molecule type" value="Genomic_DNA"/>
</dbReference>
<evidence type="ECO:0000256" key="5">
    <source>
        <dbReference type="ARBA" id="ARBA00023163"/>
    </source>
</evidence>
<dbReference type="SUPFAM" id="SSF53383">
    <property type="entry name" value="PLP-dependent transferases"/>
    <property type="match status" value="1"/>
</dbReference>
<comment type="similarity">
    <text evidence="1">In the C-terminal section; belongs to the class-I pyridoxal-phosphate-dependent aminotransferase family.</text>
</comment>
<dbReference type="GO" id="GO:0003677">
    <property type="term" value="F:DNA binding"/>
    <property type="evidence" value="ECO:0007669"/>
    <property type="project" value="UniProtKB-KW"/>
</dbReference>